<name>A0A8X6P198_NEPPI</name>
<gene>
    <name evidence="1" type="ORF">NPIL_360961</name>
</gene>
<organism evidence="1 2">
    <name type="scientific">Nephila pilipes</name>
    <name type="common">Giant wood spider</name>
    <name type="synonym">Nephila maculata</name>
    <dbReference type="NCBI Taxonomy" id="299642"/>
    <lineage>
        <taxon>Eukaryota</taxon>
        <taxon>Metazoa</taxon>
        <taxon>Ecdysozoa</taxon>
        <taxon>Arthropoda</taxon>
        <taxon>Chelicerata</taxon>
        <taxon>Arachnida</taxon>
        <taxon>Araneae</taxon>
        <taxon>Araneomorphae</taxon>
        <taxon>Entelegynae</taxon>
        <taxon>Araneoidea</taxon>
        <taxon>Nephilidae</taxon>
        <taxon>Nephila</taxon>
    </lineage>
</organism>
<dbReference type="PANTHER" id="PTHR47272">
    <property type="entry name" value="DDE_TNP_1_7 DOMAIN-CONTAINING PROTEIN"/>
    <property type="match status" value="1"/>
</dbReference>
<dbReference type="AlphaFoldDB" id="A0A8X6P198"/>
<sequence>MKRLGRGSVNEKVRNDGQVSIPKWFDNKSVVLTSYVHGKHPLDTYKRRSKNGKNYVFINRPSIVKNYNLYMGGIDFLESRYKLLQNLLSDKKVDHSSYIALYRFCKFD</sequence>
<evidence type="ECO:0008006" key="3">
    <source>
        <dbReference type="Google" id="ProtNLM"/>
    </source>
</evidence>
<comment type="caution">
    <text evidence="1">The sequence shown here is derived from an EMBL/GenBank/DDBJ whole genome shotgun (WGS) entry which is preliminary data.</text>
</comment>
<protein>
    <recommendedName>
        <fullName evidence="3">PiggyBac transposable element-derived protein domain-containing protein</fullName>
    </recommendedName>
</protein>
<proteinExistence type="predicted"/>
<accession>A0A8X6P198</accession>
<keyword evidence="2" id="KW-1185">Reference proteome</keyword>
<dbReference type="EMBL" id="BMAW01110486">
    <property type="protein sequence ID" value="GFT43329.1"/>
    <property type="molecule type" value="Genomic_DNA"/>
</dbReference>
<evidence type="ECO:0000313" key="2">
    <source>
        <dbReference type="Proteomes" id="UP000887013"/>
    </source>
</evidence>
<dbReference type="OrthoDB" id="6429039at2759"/>
<evidence type="ECO:0000313" key="1">
    <source>
        <dbReference type="EMBL" id="GFT43329.1"/>
    </source>
</evidence>
<dbReference type="PANTHER" id="PTHR47272:SF2">
    <property type="entry name" value="PIGGYBAC TRANSPOSABLE ELEMENT-DERIVED PROTEIN 3-LIKE"/>
    <property type="match status" value="1"/>
</dbReference>
<reference evidence="1" key="1">
    <citation type="submission" date="2020-08" db="EMBL/GenBank/DDBJ databases">
        <title>Multicomponent nature underlies the extraordinary mechanical properties of spider dragline silk.</title>
        <authorList>
            <person name="Kono N."/>
            <person name="Nakamura H."/>
            <person name="Mori M."/>
            <person name="Yoshida Y."/>
            <person name="Ohtoshi R."/>
            <person name="Malay A.D."/>
            <person name="Moran D.A.P."/>
            <person name="Tomita M."/>
            <person name="Numata K."/>
            <person name="Arakawa K."/>
        </authorList>
    </citation>
    <scope>NUCLEOTIDE SEQUENCE</scope>
</reference>
<dbReference type="Proteomes" id="UP000887013">
    <property type="component" value="Unassembled WGS sequence"/>
</dbReference>